<feature type="transmembrane region" description="Helical" evidence="9">
    <location>
        <begin position="30"/>
        <end position="48"/>
    </location>
</feature>
<dbReference type="PROSITE" id="PS00802">
    <property type="entry name" value="TRANSKETOLASE_2"/>
    <property type="match status" value="1"/>
</dbReference>
<evidence type="ECO:0000256" key="9">
    <source>
        <dbReference type="SAM" id="Phobius"/>
    </source>
</evidence>
<dbReference type="AlphaFoldDB" id="A0A161HJN7"/>
<dbReference type="GO" id="GO:0005634">
    <property type="term" value="C:nucleus"/>
    <property type="evidence" value="ECO:0007669"/>
    <property type="project" value="TreeGrafter"/>
</dbReference>
<dbReference type="SUPFAM" id="SSF52922">
    <property type="entry name" value="TK C-terminal domain-like"/>
    <property type="match status" value="1"/>
</dbReference>
<keyword evidence="12" id="KW-1185">Reference proteome</keyword>
<sequence>MTENELAVKEIRKLVIDCCRQNGSGHGGSAIGMAPLAVALWKYVLIYNPKNPNWFNRDRFILSNGHAGILLYIMLHISGYKSWTMDQLRGYAGPERLNDSKTTTICHGHPEIEYDGIEISTGPLGQGIANAVGMAIAAKNLGAQYNKDGFPMISSQIYCTTGDGCIQEGVALEAIAIAGHLALDNLTLIYDNNQVTCDGPAEWITSDDINAKFRSMGWHTIDVFDGDNSVETIVDALRLAKSYKDKPTVVNIRTTIGYKTKKSGTAAAHHGTFDDEDIALLMGSASTRDTHQIDPKVLDWFRERGSYGENIEMEWQKLLKKYESLYPSEATLLYQRITGEPINYAETLRNIKLEPGSVSTRTTNGQVFKELLDHHQQIFAGGADLWASNQLGTHSAFDRDHYENRVCRFGVREHAMVSISNGMSAYNKGTFIPLTATYFMFYLYGAAGIRMGALCGLQVIHMATHDSISEGQNGPTHQPVELDSLFRAMPNFIYIRPCDGEEVIGAWEVVLNARNSSSMLSLARDGNVYPVPNTDREKVNLGGYVVVKEEVEENLITLVSSGSELQFAVEAANILKTDHRCNVRVVSMPCFKLFQEQSIEYRLQTLGHESLIISVEPYISTVWAQICSASIAMTGYGHSGSPTSNYERYGFTPTSIAERVHRYATNKTVSNSRRFWELI</sequence>
<keyword evidence="5" id="KW-0808">Transferase</keyword>
<dbReference type="GeneID" id="30036615"/>
<dbReference type="Pfam" id="PF02779">
    <property type="entry name" value="Transket_pyr"/>
    <property type="match status" value="1"/>
</dbReference>
<dbReference type="GO" id="GO:0004802">
    <property type="term" value="F:transketolase activity"/>
    <property type="evidence" value="ECO:0007669"/>
    <property type="project" value="TreeGrafter"/>
</dbReference>
<dbReference type="CDD" id="cd02012">
    <property type="entry name" value="TPP_TK"/>
    <property type="match status" value="1"/>
</dbReference>
<keyword evidence="6" id="KW-0479">Metal-binding</keyword>
<comment type="cofactor">
    <cofactor evidence="1">
        <name>Co(2+)</name>
        <dbReference type="ChEBI" id="CHEBI:48828"/>
    </cofactor>
</comment>
<evidence type="ECO:0000313" key="12">
    <source>
        <dbReference type="Proteomes" id="UP000189580"/>
    </source>
</evidence>
<dbReference type="GO" id="GO:0046872">
    <property type="term" value="F:metal ion binding"/>
    <property type="evidence" value="ECO:0007669"/>
    <property type="project" value="UniProtKB-KW"/>
</dbReference>
<organism evidence="11 12">
    <name type="scientific">Sugiyamaella lignohabitans</name>
    <dbReference type="NCBI Taxonomy" id="796027"/>
    <lineage>
        <taxon>Eukaryota</taxon>
        <taxon>Fungi</taxon>
        <taxon>Dikarya</taxon>
        <taxon>Ascomycota</taxon>
        <taxon>Saccharomycotina</taxon>
        <taxon>Dipodascomycetes</taxon>
        <taxon>Dipodascales</taxon>
        <taxon>Trichomonascaceae</taxon>
        <taxon>Sugiyamaella</taxon>
    </lineage>
</organism>
<keyword evidence="8" id="KW-0786">Thiamine pyrophosphate</keyword>
<dbReference type="PANTHER" id="PTHR43522">
    <property type="entry name" value="TRANSKETOLASE"/>
    <property type="match status" value="1"/>
</dbReference>
<dbReference type="OrthoDB" id="10267175at2759"/>
<dbReference type="KEGG" id="slb:AWJ20_4479"/>
<evidence type="ECO:0000313" key="11">
    <source>
        <dbReference type="EMBL" id="ANB11658.1"/>
    </source>
</evidence>
<dbReference type="EMBL" id="CP014500">
    <property type="protein sequence ID" value="ANB11658.1"/>
    <property type="molecule type" value="Genomic_DNA"/>
</dbReference>
<gene>
    <name evidence="11" type="primary">TKL1</name>
    <name evidence="11" type="ORF">AWJ20_4479</name>
</gene>
<dbReference type="CDD" id="cd07033">
    <property type="entry name" value="TPP_PYR_DXS_TK_like"/>
    <property type="match status" value="1"/>
</dbReference>
<dbReference type="InterPro" id="IPR005475">
    <property type="entry name" value="Transketolase-like_Pyr-bd"/>
</dbReference>
<evidence type="ECO:0000256" key="8">
    <source>
        <dbReference type="ARBA" id="ARBA00023052"/>
    </source>
</evidence>
<proteinExistence type="inferred from homology"/>
<evidence type="ECO:0000256" key="6">
    <source>
        <dbReference type="ARBA" id="ARBA00022723"/>
    </source>
</evidence>
<keyword evidence="9" id="KW-0472">Membrane</keyword>
<dbReference type="GO" id="GO:0005829">
    <property type="term" value="C:cytosol"/>
    <property type="evidence" value="ECO:0007669"/>
    <property type="project" value="TreeGrafter"/>
</dbReference>
<dbReference type="SMART" id="SM00861">
    <property type="entry name" value="Transket_pyr"/>
    <property type="match status" value="1"/>
</dbReference>
<comment type="cofactor">
    <cofactor evidence="3">
        <name>thiamine diphosphate</name>
        <dbReference type="ChEBI" id="CHEBI:58937"/>
    </cofactor>
</comment>
<keyword evidence="9" id="KW-1133">Transmembrane helix</keyword>
<keyword evidence="9" id="KW-0812">Transmembrane</keyword>
<dbReference type="RefSeq" id="XP_018734135.1">
    <property type="nucleotide sequence ID" value="XM_018881552.1"/>
</dbReference>
<accession>A0A161HJN7</accession>
<dbReference type="InterPro" id="IPR005474">
    <property type="entry name" value="Transketolase_N"/>
</dbReference>
<dbReference type="Gene3D" id="3.40.50.970">
    <property type="match status" value="2"/>
</dbReference>
<dbReference type="Proteomes" id="UP000189580">
    <property type="component" value="Chromosome c"/>
</dbReference>
<dbReference type="Pfam" id="PF22613">
    <property type="entry name" value="Transketolase_C_1"/>
    <property type="match status" value="1"/>
</dbReference>
<protein>
    <submittedName>
        <fullName evidence="11">Transketolase TKL1</fullName>
    </submittedName>
</protein>
<dbReference type="PANTHER" id="PTHR43522:SF6">
    <property type="entry name" value="TRANSKETOLASE-LIKE PYRIMIDINE-BINDING DOMAIN-CONTAINING PROTEIN-RELATED"/>
    <property type="match status" value="1"/>
</dbReference>
<dbReference type="InterPro" id="IPR033247">
    <property type="entry name" value="Transketolase_fam"/>
</dbReference>
<evidence type="ECO:0000259" key="10">
    <source>
        <dbReference type="SMART" id="SM00861"/>
    </source>
</evidence>
<feature type="transmembrane region" description="Helical" evidence="9">
    <location>
        <begin position="60"/>
        <end position="80"/>
    </location>
</feature>
<dbReference type="InterPro" id="IPR055152">
    <property type="entry name" value="Transketolase-like_C_2"/>
</dbReference>
<evidence type="ECO:0000256" key="1">
    <source>
        <dbReference type="ARBA" id="ARBA00001941"/>
    </source>
</evidence>
<dbReference type="InterPro" id="IPR020826">
    <property type="entry name" value="Transketolase_BS"/>
</dbReference>
<dbReference type="InterPro" id="IPR009014">
    <property type="entry name" value="Transketo_C/PFOR_II"/>
</dbReference>
<dbReference type="InterPro" id="IPR029061">
    <property type="entry name" value="THDP-binding"/>
</dbReference>
<comment type="cofactor">
    <cofactor evidence="2">
        <name>Mg(2+)</name>
        <dbReference type="ChEBI" id="CHEBI:18420"/>
    </cofactor>
</comment>
<comment type="similarity">
    <text evidence="4">Belongs to the transketolase family.</text>
</comment>
<dbReference type="Pfam" id="PF00456">
    <property type="entry name" value="Transketolase_N"/>
    <property type="match status" value="1"/>
</dbReference>
<evidence type="ECO:0000256" key="2">
    <source>
        <dbReference type="ARBA" id="ARBA00001946"/>
    </source>
</evidence>
<dbReference type="SUPFAM" id="SSF52518">
    <property type="entry name" value="Thiamin diphosphate-binding fold (THDP-binding)"/>
    <property type="match status" value="2"/>
</dbReference>
<evidence type="ECO:0000256" key="3">
    <source>
        <dbReference type="ARBA" id="ARBA00001964"/>
    </source>
</evidence>
<name>A0A161HJN7_9ASCO</name>
<evidence type="ECO:0000256" key="4">
    <source>
        <dbReference type="ARBA" id="ARBA00007131"/>
    </source>
</evidence>
<evidence type="ECO:0000256" key="7">
    <source>
        <dbReference type="ARBA" id="ARBA00022842"/>
    </source>
</evidence>
<feature type="domain" description="Transketolase-like pyrimidine-binding" evidence="10">
    <location>
        <begin position="358"/>
        <end position="530"/>
    </location>
</feature>
<reference evidence="11 12" key="1">
    <citation type="submission" date="2016-02" db="EMBL/GenBank/DDBJ databases">
        <title>Complete genome sequence and transcriptome regulation of the pentose utilising yeast Sugiyamaella lignohabitans.</title>
        <authorList>
            <person name="Bellasio M."/>
            <person name="Peymann A."/>
            <person name="Valli M."/>
            <person name="Sipitzky M."/>
            <person name="Graf A."/>
            <person name="Sauer M."/>
            <person name="Marx H."/>
            <person name="Mattanovich D."/>
        </authorList>
    </citation>
    <scope>NUCLEOTIDE SEQUENCE [LARGE SCALE GENOMIC DNA]</scope>
    <source>
        <strain evidence="11 12">CBS 10342</strain>
    </source>
</reference>
<keyword evidence="7" id="KW-0460">Magnesium</keyword>
<dbReference type="GO" id="GO:0006098">
    <property type="term" value="P:pentose-phosphate shunt"/>
    <property type="evidence" value="ECO:0007669"/>
    <property type="project" value="TreeGrafter"/>
</dbReference>
<dbReference type="Gene3D" id="3.40.50.920">
    <property type="match status" value="1"/>
</dbReference>
<evidence type="ECO:0000256" key="5">
    <source>
        <dbReference type="ARBA" id="ARBA00022679"/>
    </source>
</evidence>